<keyword evidence="1" id="KW-0812">Transmembrane</keyword>
<dbReference type="AlphaFoldDB" id="A0A0A9ABQ5"/>
<dbReference type="EMBL" id="GBRH01248811">
    <property type="protein sequence ID" value="JAD49084.1"/>
    <property type="molecule type" value="Transcribed_RNA"/>
</dbReference>
<reference evidence="2" key="1">
    <citation type="submission" date="2014-09" db="EMBL/GenBank/DDBJ databases">
        <authorList>
            <person name="Magalhaes I.L.F."/>
            <person name="Oliveira U."/>
            <person name="Santos F.R."/>
            <person name="Vidigal T.H.D.A."/>
            <person name="Brescovit A.D."/>
            <person name="Santos A.J."/>
        </authorList>
    </citation>
    <scope>NUCLEOTIDE SEQUENCE</scope>
    <source>
        <tissue evidence="2">Shoot tissue taken approximately 20 cm above the soil surface</tissue>
    </source>
</reference>
<keyword evidence="1" id="KW-0472">Membrane</keyword>
<proteinExistence type="predicted"/>
<reference evidence="2" key="2">
    <citation type="journal article" date="2015" name="Data Brief">
        <title>Shoot transcriptome of the giant reed, Arundo donax.</title>
        <authorList>
            <person name="Barrero R.A."/>
            <person name="Guerrero F.D."/>
            <person name="Moolhuijzen P."/>
            <person name="Goolsby J.A."/>
            <person name="Tidwell J."/>
            <person name="Bellgard S.E."/>
            <person name="Bellgard M.I."/>
        </authorList>
    </citation>
    <scope>NUCLEOTIDE SEQUENCE</scope>
    <source>
        <tissue evidence="2">Shoot tissue taken approximately 20 cm above the soil surface</tissue>
    </source>
</reference>
<evidence type="ECO:0000313" key="2">
    <source>
        <dbReference type="EMBL" id="JAD49084.1"/>
    </source>
</evidence>
<sequence>MSHNSVEISSLLKPIYSAFISLVNLIFYLWWRKETNHVRSAYYNMLLYLFKYHHPGRPIA</sequence>
<protein>
    <submittedName>
        <fullName evidence="2">Uncharacterized protein</fullName>
    </submittedName>
</protein>
<name>A0A0A9ABQ5_ARUDO</name>
<feature type="transmembrane region" description="Helical" evidence="1">
    <location>
        <begin position="15"/>
        <end position="31"/>
    </location>
</feature>
<evidence type="ECO:0000256" key="1">
    <source>
        <dbReference type="SAM" id="Phobius"/>
    </source>
</evidence>
<accession>A0A0A9ABQ5</accession>
<keyword evidence="1" id="KW-1133">Transmembrane helix</keyword>
<organism evidence="2">
    <name type="scientific">Arundo donax</name>
    <name type="common">Giant reed</name>
    <name type="synonym">Donax arundinaceus</name>
    <dbReference type="NCBI Taxonomy" id="35708"/>
    <lineage>
        <taxon>Eukaryota</taxon>
        <taxon>Viridiplantae</taxon>
        <taxon>Streptophyta</taxon>
        <taxon>Embryophyta</taxon>
        <taxon>Tracheophyta</taxon>
        <taxon>Spermatophyta</taxon>
        <taxon>Magnoliopsida</taxon>
        <taxon>Liliopsida</taxon>
        <taxon>Poales</taxon>
        <taxon>Poaceae</taxon>
        <taxon>PACMAD clade</taxon>
        <taxon>Arundinoideae</taxon>
        <taxon>Arundineae</taxon>
        <taxon>Arundo</taxon>
    </lineage>
</organism>